<reference evidence="4" key="1">
    <citation type="submission" date="2021-05" db="EMBL/GenBank/DDBJ databases">
        <authorList>
            <person name="Arsene-Ploetze F."/>
        </authorList>
    </citation>
    <scope>NUCLEOTIDE SEQUENCE</scope>
    <source>
        <strain evidence="4">DSM 42138</strain>
    </source>
</reference>
<sequence length="231" mass="22598">MRQRPAARSARFLLAAAAVTALAATATACGSGHNDAAGSAPTSSTAPASSAAPSSSAAAPTSAPSTAPPSDPAPSTAGSSTTGGSGNDVANGGGKSPICHTADLTMYAKNTSPDNQTGDVTVLMTNKGAGTCSAAGFPGADLKDSDGTSVAVARGREVPRITDLKPGETASFSISYPVDRSGDHLYNPTAILTTPPNETHSVSLKWPAGAPPLAGPYGSSTIQVHPVGIEG</sequence>
<evidence type="ECO:0000259" key="3">
    <source>
        <dbReference type="Pfam" id="PF14016"/>
    </source>
</evidence>
<evidence type="ECO:0000313" key="4">
    <source>
        <dbReference type="EMBL" id="CAG6395044.1"/>
    </source>
</evidence>
<dbReference type="PROSITE" id="PS51257">
    <property type="entry name" value="PROKAR_LIPOPROTEIN"/>
    <property type="match status" value="1"/>
</dbReference>
<name>A0A9W4GS77_9ACTN</name>
<dbReference type="Pfam" id="PF14016">
    <property type="entry name" value="DUF4232"/>
    <property type="match status" value="1"/>
</dbReference>
<evidence type="ECO:0000256" key="1">
    <source>
        <dbReference type="SAM" id="MobiDB-lite"/>
    </source>
</evidence>
<feature type="compositionally biased region" description="Low complexity" evidence="1">
    <location>
        <begin position="36"/>
        <end position="65"/>
    </location>
</feature>
<gene>
    <name evidence="4" type="ORF">SCOCK_30277</name>
</gene>
<accession>A0A9W4GS77</accession>
<dbReference type="EMBL" id="CAJSLV010000059">
    <property type="protein sequence ID" value="CAG6395044.1"/>
    <property type="molecule type" value="Genomic_DNA"/>
</dbReference>
<keyword evidence="5" id="KW-1185">Reference proteome</keyword>
<feature type="compositionally biased region" description="Gly residues" evidence="1">
    <location>
        <begin position="81"/>
        <end position="95"/>
    </location>
</feature>
<keyword evidence="2" id="KW-0732">Signal</keyword>
<feature type="region of interest" description="Disordered" evidence="1">
    <location>
        <begin position="29"/>
        <end position="96"/>
    </location>
</feature>
<organism evidence="4 5">
    <name type="scientific">Actinacidiphila cocklensis</name>
    <dbReference type="NCBI Taxonomy" id="887465"/>
    <lineage>
        <taxon>Bacteria</taxon>
        <taxon>Bacillati</taxon>
        <taxon>Actinomycetota</taxon>
        <taxon>Actinomycetes</taxon>
        <taxon>Kitasatosporales</taxon>
        <taxon>Streptomycetaceae</taxon>
        <taxon>Actinacidiphila</taxon>
    </lineage>
</organism>
<feature type="chain" id="PRO_5040979135" description="DUF4232 domain-containing protein" evidence="2">
    <location>
        <begin position="24"/>
        <end position="231"/>
    </location>
</feature>
<protein>
    <recommendedName>
        <fullName evidence="3">DUF4232 domain-containing protein</fullName>
    </recommendedName>
</protein>
<evidence type="ECO:0000313" key="5">
    <source>
        <dbReference type="Proteomes" id="UP001152519"/>
    </source>
</evidence>
<proteinExistence type="predicted"/>
<dbReference type="InterPro" id="IPR025326">
    <property type="entry name" value="DUF4232"/>
</dbReference>
<feature type="domain" description="DUF4232" evidence="3">
    <location>
        <begin position="99"/>
        <end position="227"/>
    </location>
</feature>
<dbReference type="Proteomes" id="UP001152519">
    <property type="component" value="Unassembled WGS sequence"/>
</dbReference>
<dbReference type="AlphaFoldDB" id="A0A9W4GS77"/>
<evidence type="ECO:0000256" key="2">
    <source>
        <dbReference type="SAM" id="SignalP"/>
    </source>
</evidence>
<feature type="signal peptide" evidence="2">
    <location>
        <begin position="1"/>
        <end position="23"/>
    </location>
</feature>
<comment type="caution">
    <text evidence="4">The sequence shown here is derived from an EMBL/GenBank/DDBJ whole genome shotgun (WGS) entry which is preliminary data.</text>
</comment>